<feature type="region of interest" description="Disordered" evidence="1">
    <location>
        <begin position="687"/>
        <end position="737"/>
    </location>
</feature>
<feature type="compositionally biased region" description="Basic and acidic residues" evidence="1">
    <location>
        <begin position="491"/>
        <end position="502"/>
    </location>
</feature>
<feature type="region of interest" description="Disordered" evidence="1">
    <location>
        <begin position="459"/>
        <end position="532"/>
    </location>
</feature>
<gene>
    <name evidence="2" type="ORF">STCU_10011</name>
</gene>
<evidence type="ECO:0000256" key="1">
    <source>
        <dbReference type="SAM" id="MobiDB-lite"/>
    </source>
</evidence>
<accession>S9V627</accession>
<feature type="compositionally biased region" description="Basic residues" evidence="1">
    <location>
        <begin position="720"/>
        <end position="737"/>
    </location>
</feature>
<dbReference type="EMBL" id="ATMH01009971">
    <property type="protein sequence ID" value="EPY18365.1"/>
    <property type="molecule type" value="Genomic_DNA"/>
</dbReference>
<sequence>MSFFGVDGAMDIYGLAAECQWAGNSHRSAYTDSSSSSSTSSSADAVQPAGEPRPPSPGCDGVQRLVQPMPDGLRHSSDPPEAESPSELPVGALTPRKAAALRQERLALAAADGASPPVLCRPTERAPPMSGGGARLSSLTFRKANMRVVGASGRTPPRPLVDSSWNYSFGANSTFGRPERGGASTSTGETASGTSGGDGVAVSPSGSVPLISISGPSGDTSAGEAGAARPLPSPPTENLFTAEEASCPASLCSRNMNYNMGSMYSTGGDTATWRRGLASESEHQPDLPSALPSFAYSGAGSQFGYNFRRPSLASRSLLYDLQSLTSFNAPPSMLRTETTAVPAPEEEEAEGDAGGSVALFADYCTDDQAGADCADPSADEGSGGQRVDRTAVKQEVPLICDMAGEHQLRRTQSLMPEVLASVTKGARRATEPGLIEDEAVVRNPTAPHAMPCARSSFGWGAAQEHEKEAEDEPLGWDDIRADSTDSDGDGAETHEAVCKKETPLSTSGGLSGGLPSDERLLPEGSEPPNWLRIPGHSRPLWMRPERGPPPAPAVMLEAAPSVEAECTSSPTDTSDTSTASVEPLTALGRRYRCPQPLPFGPALPLRQRVDPRRLFGGNCLGAAPWVRSPRDLDVDPYVPVAPTSAAAQIADYVFRGSAPPAVHIPDEVPVSSASPKVDKEEDVLCVPLVSSSPDREEATQPDEPMERSDNHEQLHEHGYPTKKKKKGNIIRYFRRRK</sequence>
<evidence type="ECO:0000313" key="2">
    <source>
        <dbReference type="EMBL" id="EPY18365.1"/>
    </source>
</evidence>
<feature type="compositionally biased region" description="Low complexity" evidence="1">
    <location>
        <begin position="28"/>
        <end position="45"/>
    </location>
</feature>
<dbReference type="Proteomes" id="UP000015354">
    <property type="component" value="Unassembled WGS sequence"/>
</dbReference>
<feature type="region of interest" description="Disordered" evidence="1">
    <location>
        <begin position="26"/>
        <end position="91"/>
    </location>
</feature>
<comment type="caution">
    <text evidence="2">The sequence shown here is derived from an EMBL/GenBank/DDBJ whole genome shotgun (WGS) entry which is preliminary data.</text>
</comment>
<keyword evidence="3" id="KW-1185">Reference proteome</keyword>
<organism evidence="2 3">
    <name type="scientific">Strigomonas culicis</name>
    <dbReference type="NCBI Taxonomy" id="28005"/>
    <lineage>
        <taxon>Eukaryota</taxon>
        <taxon>Discoba</taxon>
        <taxon>Euglenozoa</taxon>
        <taxon>Kinetoplastea</taxon>
        <taxon>Metakinetoplastina</taxon>
        <taxon>Trypanosomatida</taxon>
        <taxon>Trypanosomatidae</taxon>
        <taxon>Strigomonadinae</taxon>
        <taxon>Strigomonas</taxon>
    </lineage>
</organism>
<dbReference type="AlphaFoldDB" id="S9V627"/>
<protein>
    <submittedName>
        <fullName evidence="2">Proteophosphoglycan ppg4</fullName>
    </submittedName>
</protein>
<reference evidence="2 3" key="1">
    <citation type="journal article" date="2013" name="PLoS ONE">
        <title>Predicting the Proteins of Angomonas deanei, Strigomonas culicis and Their Respective Endosymbionts Reveals New Aspects of the Trypanosomatidae Family.</title>
        <authorList>
            <person name="Motta M.C."/>
            <person name="Martins A.C."/>
            <person name="de Souza S.S."/>
            <person name="Catta-Preta C.M."/>
            <person name="Silva R."/>
            <person name="Klein C.C."/>
            <person name="de Almeida L.G."/>
            <person name="de Lima Cunha O."/>
            <person name="Ciapina L.P."/>
            <person name="Brocchi M."/>
            <person name="Colabardini A.C."/>
            <person name="de Araujo Lima B."/>
            <person name="Machado C.R."/>
            <person name="de Almeida Soares C.M."/>
            <person name="Probst C.M."/>
            <person name="de Menezes C.B."/>
            <person name="Thompson C.E."/>
            <person name="Bartholomeu D.C."/>
            <person name="Gradia D.F."/>
            <person name="Pavoni D.P."/>
            <person name="Grisard E.C."/>
            <person name="Fantinatti-Garboggini F."/>
            <person name="Marchini F.K."/>
            <person name="Rodrigues-Luiz G.F."/>
            <person name="Wagner G."/>
            <person name="Goldman G.H."/>
            <person name="Fietto J.L."/>
            <person name="Elias M.C."/>
            <person name="Goldman M.H."/>
            <person name="Sagot M.F."/>
            <person name="Pereira M."/>
            <person name="Stoco P.H."/>
            <person name="de Mendonca-Neto R.P."/>
            <person name="Teixeira S.M."/>
            <person name="Maciel T.E."/>
            <person name="de Oliveira Mendes T.A."/>
            <person name="Urmenyi T.P."/>
            <person name="de Souza W."/>
            <person name="Schenkman S."/>
            <person name="de Vasconcelos A.T."/>
        </authorList>
    </citation>
    <scope>NUCLEOTIDE SEQUENCE [LARGE SCALE GENOMIC DNA]</scope>
</reference>
<feature type="region of interest" description="Disordered" evidence="1">
    <location>
        <begin position="172"/>
        <end position="239"/>
    </location>
</feature>
<evidence type="ECO:0000313" key="3">
    <source>
        <dbReference type="Proteomes" id="UP000015354"/>
    </source>
</evidence>
<proteinExistence type="predicted"/>
<feature type="compositionally biased region" description="Basic and acidic residues" evidence="1">
    <location>
        <begin position="693"/>
        <end position="719"/>
    </location>
</feature>
<feature type="compositionally biased region" description="Low complexity" evidence="1">
    <location>
        <begin position="181"/>
        <end position="193"/>
    </location>
</feature>
<name>S9V627_9TRYP</name>